<dbReference type="SUPFAM" id="SSF117892">
    <property type="entry name" value="Band 7/SPFH domain"/>
    <property type="match status" value="1"/>
</dbReference>
<keyword evidence="4" id="KW-0645">Protease</keyword>
<accession>G8R1H0</accession>
<sequence>MNQKKTALIVAGFIAFVVVVLAWNSFTYTVNTGEKGIMFRKFQGGLDKENIYGQGFHVKWPWDKVFIYDVRIKESVSKMQVLSKNGLTIIAELSYRYKPLESKVGYLHNEIGPDYHEQIIVPEIRSATREVIGKYLPEELYSSKRESIQDEIFQRTEVGMKEKNLLLDAVLIREVELPQNLKAAIERKLEQEQASLEYEFKLQQAKKEAQRQEIEAEGKATANRIINSSLSENILKEKGIEATLKLAESPNSKTVIIGSGKDGMPIILGNK</sequence>
<keyword evidence="2" id="KW-0175">Coiled coil</keyword>
<dbReference type="PANTHER" id="PTHR23222:SF0">
    <property type="entry name" value="PROHIBITIN 1"/>
    <property type="match status" value="1"/>
</dbReference>
<dbReference type="InterPro" id="IPR036013">
    <property type="entry name" value="Band_7/SPFH_dom_sf"/>
</dbReference>
<dbReference type="STRING" id="926562.Oweho_0695"/>
<dbReference type="GO" id="GO:0016020">
    <property type="term" value="C:membrane"/>
    <property type="evidence" value="ECO:0007669"/>
    <property type="project" value="UniProtKB-SubCell"/>
</dbReference>
<dbReference type="CDD" id="cd03401">
    <property type="entry name" value="SPFH_prohibitin"/>
    <property type="match status" value="1"/>
</dbReference>
<dbReference type="EMBL" id="CP003156">
    <property type="protein sequence ID" value="AEV31709.1"/>
    <property type="molecule type" value="Genomic_DNA"/>
</dbReference>
<dbReference type="SMART" id="SM00244">
    <property type="entry name" value="PHB"/>
    <property type="match status" value="1"/>
</dbReference>
<evidence type="ECO:0000256" key="2">
    <source>
        <dbReference type="SAM" id="Coils"/>
    </source>
</evidence>
<dbReference type="AlphaFoldDB" id="G8R1H0"/>
<evidence type="ECO:0000313" key="5">
    <source>
        <dbReference type="Proteomes" id="UP000005631"/>
    </source>
</evidence>
<protein>
    <submittedName>
        <fullName evidence="4">Membrane protease subunit, stomatin/prohibitin</fullName>
    </submittedName>
</protein>
<dbReference type="InterPro" id="IPR001107">
    <property type="entry name" value="Band_7"/>
</dbReference>
<dbReference type="Gene3D" id="3.30.479.30">
    <property type="entry name" value="Band 7 domain"/>
    <property type="match status" value="1"/>
</dbReference>
<dbReference type="RefSeq" id="WP_014201070.1">
    <property type="nucleotide sequence ID" value="NC_016599.1"/>
</dbReference>
<dbReference type="HOGENOM" id="CLU_047969_4_2_10"/>
<proteinExistence type="predicted"/>
<dbReference type="PATRIC" id="fig|926562.3.peg.706"/>
<feature type="domain" description="Band 7" evidence="3">
    <location>
        <begin position="25"/>
        <end position="189"/>
    </location>
</feature>
<name>G8R1H0_OWEHD</name>
<dbReference type="GO" id="GO:0006508">
    <property type="term" value="P:proteolysis"/>
    <property type="evidence" value="ECO:0007669"/>
    <property type="project" value="UniProtKB-KW"/>
</dbReference>
<keyword evidence="4" id="KW-0378">Hydrolase</keyword>
<dbReference type="GO" id="GO:0008233">
    <property type="term" value="F:peptidase activity"/>
    <property type="evidence" value="ECO:0007669"/>
    <property type="project" value="UniProtKB-KW"/>
</dbReference>
<dbReference type="Pfam" id="PF01145">
    <property type="entry name" value="Band_7"/>
    <property type="match status" value="1"/>
</dbReference>
<dbReference type="Proteomes" id="UP000005631">
    <property type="component" value="Chromosome"/>
</dbReference>
<evidence type="ECO:0000259" key="3">
    <source>
        <dbReference type="SMART" id="SM00244"/>
    </source>
</evidence>
<dbReference type="OrthoDB" id="9792660at2"/>
<feature type="coiled-coil region" evidence="2">
    <location>
        <begin position="195"/>
        <end position="222"/>
    </location>
</feature>
<dbReference type="eggNOG" id="COG0330">
    <property type="taxonomic scope" value="Bacteria"/>
</dbReference>
<comment type="subcellular location">
    <subcellularLocation>
        <location evidence="1">Membrane</location>
        <topology evidence="1">Single-pass membrane protein</topology>
    </subcellularLocation>
</comment>
<dbReference type="InterPro" id="IPR000163">
    <property type="entry name" value="Prohibitin"/>
</dbReference>
<organism evidence="4 5">
    <name type="scientific">Owenweeksia hongkongensis (strain DSM 17368 / CIP 108786 / JCM 12287 / NRRL B-23963 / UST20020801)</name>
    <dbReference type="NCBI Taxonomy" id="926562"/>
    <lineage>
        <taxon>Bacteria</taxon>
        <taxon>Pseudomonadati</taxon>
        <taxon>Bacteroidota</taxon>
        <taxon>Flavobacteriia</taxon>
        <taxon>Flavobacteriales</taxon>
        <taxon>Owenweeksiaceae</taxon>
        <taxon>Owenweeksia</taxon>
    </lineage>
</organism>
<reference evidence="4 5" key="1">
    <citation type="journal article" date="2012" name="Stand. Genomic Sci.">
        <title>Genome sequence of the orange-pigmented seawater bacterium Owenweeksia hongkongensis type strain (UST20020801(T)).</title>
        <authorList>
            <person name="Riedel T."/>
            <person name="Held B."/>
            <person name="Nolan M."/>
            <person name="Lucas S."/>
            <person name="Lapidus A."/>
            <person name="Tice H."/>
            <person name="Del Rio T.G."/>
            <person name="Cheng J.F."/>
            <person name="Han C."/>
            <person name="Tapia R."/>
            <person name="Goodwin L.A."/>
            <person name="Pitluck S."/>
            <person name="Liolios K."/>
            <person name="Mavromatis K."/>
            <person name="Pagani I."/>
            <person name="Ivanova N."/>
            <person name="Mikhailova N."/>
            <person name="Pati A."/>
            <person name="Chen A."/>
            <person name="Palaniappan K."/>
            <person name="Rohde M."/>
            <person name="Tindall B.J."/>
            <person name="Detter J.C."/>
            <person name="Goker M."/>
            <person name="Woyke T."/>
            <person name="Bristow J."/>
            <person name="Eisen J.A."/>
            <person name="Markowitz V."/>
            <person name="Hugenholtz P."/>
            <person name="Klenk H.P."/>
            <person name="Kyrpides N.C."/>
        </authorList>
    </citation>
    <scope>NUCLEOTIDE SEQUENCE</scope>
    <source>
        <strain evidence="5">DSM 17368 / JCM 12287 / NRRL B-23963</strain>
    </source>
</reference>
<dbReference type="KEGG" id="oho:Oweho_0695"/>
<keyword evidence="5" id="KW-1185">Reference proteome</keyword>
<gene>
    <name evidence="4" type="ordered locus">Oweho_0695</name>
</gene>
<evidence type="ECO:0000313" key="4">
    <source>
        <dbReference type="EMBL" id="AEV31709.1"/>
    </source>
</evidence>
<evidence type="ECO:0000256" key="1">
    <source>
        <dbReference type="ARBA" id="ARBA00004167"/>
    </source>
</evidence>
<dbReference type="PANTHER" id="PTHR23222">
    <property type="entry name" value="PROHIBITIN"/>
    <property type="match status" value="1"/>
</dbReference>